<dbReference type="GO" id="GO:0051301">
    <property type="term" value="P:cell division"/>
    <property type="evidence" value="ECO:0007669"/>
    <property type="project" value="UniProtKB-KW"/>
</dbReference>
<dbReference type="KEGG" id="clw:CLAC_08970"/>
<evidence type="ECO:0000256" key="1">
    <source>
        <dbReference type="SAM" id="Coils"/>
    </source>
</evidence>
<dbReference type="STRING" id="1408189.CLAC_08970"/>
<sequence length="157" mass="17779">MRSLSTGQTILIGFLLLFLVLTLTMPLRTYAQQRADLAETRDNIARMEARIAQLEKEKELYSNPAYIREQARLRLGLIKPGETPFRILDPTLGQQHENSDQQVQRKNDKAWYAALWDSISVPPQPETTVSNPGREQATKPESLPTVPDPEAPQEGQQ</sequence>
<protein>
    <submittedName>
        <fullName evidence="3">Cell division protein</fullName>
    </submittedName>
</protein>
<name>A0A0K2H1B1_9CORY</name>
<gene>
    <name evidence="3" type="ORF">CLAC_08970</name>
</gene>
<proteinExistence type="predicted"/>
<keyword evidence="4" id="KW-1185">Reference proteome</keyword>
<keyword evidence="3" id="KW-0131">Cell cycle</keyword>
<dbReference type="Pfam" id="PF04977">
    <property type="entry name" value="DivIC"/>
    <property type="match status" value="1"/>
</dbReference>
<dbReference type="Proteomes" id="UP000058446">
    <property type="component" value="Chromosome"/>
</dbReference>
<evidence type="ECO:0000313" key="4">
    <source>
        <dbReference type="Proteomes" id="UP000058446"/>
    </source>
</evidence>
<dbReference type="EMBL" id="CP006841">
    <property type="protein sequence ID" value="ALA67822.1"/>
    <property type="molecule type" value="Genomic_DNA"/>
</dbReference>
<feature type="region of interest" description="Disordered" evidence="2">
    <location>
        <begin position="121"/>
        <end position="157"/>
    </location>
</feature>
<reference evidence="3 4" key="1">
    <citation type="submission" date="2013-10" db="EMBL/GenBank/DDBJ databases">
        <title>Complete genome sequence of Corynebacterium lactis DSM 45799(T), isolated from raw cow milk.</title>
        <authorList>
            <person name="Ruckert C."/>
            <person name="Albersmeier A."/>
            <person name="Lipski A."/>
            <person name="Kalinowski J."/>
        </authorList>
    </citation>
    <scope>NUCLEOTIDE SEQUENCE [LARGE SCALE GENOMIC DNA]</scope>
    <source>
        <strain evidence="3 4">RW2-5</strain>
    </source>
</reference>
<evidence type="ECO:0000256" key="2">
    <source>
        <dbReference type="SAM" id="MobiDB-lite"/>
    </source>
</evidence>
<dbReference type="InterPro" id="IPR007060">
    <property type="entry name" value="FtsL/DivIC"/>
</dbReference>
<organism evidence="3 4">
    <name type="scientific">Corynebacterium lactis RW2-5</name>
    <dbReference type="NCBI Taxonomy" id="1408189"/>
    <lineage>
        <taxon>Bacteria</taxon>
        <taxon>Bacillati</taxon>
        <taxon>Actinomycetota</taxon>
        <taxon>Actinomycetes</taxon>
        <taxon>Mycobacteriales</taxon>
        <taxon>Corynebacteriaceae</taxon>
        <taxon>Corynebacterium</taxon>
    </lineage>
</organism>
<dbReference type="PATRIC" id="fig|1408189.4.peg.1794"/>
<evidence type="ECO:0000313" key="3">
    <source>
        <dbReference type="EMBL" id="ALA67822.1"/>
    </source>
</evidence>
<keyword evidence="3" id="KW-0132">Cell division</keyword>
<accession>A0A0K2H1B1</accession>
<dbReference type="AlphaFoldDB" id="A0A0K2H1B1"/>
<feature type="coiled-coil region" evidence="1">
    <location>
        <begin position="30"/>
        <end position="57"/>
    </location>
</feature>
<keyword evidence="1" id="KW-0175">Coiled coil</keyword>